<keyword evidence="3" id="KW-1185">Reference proteome</keyword>
<evidence type="ECO:0000313" key="3">
    <source>
        <dbReference type="Proteomes" id="UP000245647"/>
    </source>
</evidence>
<evidence type="ECO:0000256" key="1">
    <source>
        <dbReference type="SAM" id="Coils"/>
    </source>
</evidence>
<proteinExistence type="predicted"/>
<dbReference type="AlphaFoldDB" id="A0A2U2P925"/>
<dbReference type="Proteomes" id="UP000245647">
    <property type="component" value="Unassembled WGS sequence"/>
</dbReference>
<organism evidence="2 3">
    <name type="scientific">Pararcticibacter amylolyticus</name>
    <dbReference type="NCBI Taxonomy" id="2173175"/>
    <lineage>
        <taxon>Bacteria</taxon>
        <taxon>Pseudomonadati</taxon>
        <taxon>Bacteroidota</taxon>
        <taxon>Sphingobacteriia</taxon>
        <taxon>Sphingobacteriales</taxon>
        <taxon>Sphingobacteriaceae</taxon>
        <taxon>Pararcticibacter</taxon>
    </lineage>
</organism>
<keyword evidence="1" id="KW-0175">Coiled coil</keyword>
<accession>A0A2U2P925</accession>
<name>A0A2U2P925_9SPHI</name>
<feature type="non-terminal residue" evidence="2">
    <location>
        <position position="1"/>
    </location>
</feature>
<reference evidence="2 3" key="1">
    <citation type="submission" date="2018-04" db="EMBL/GenBank/DDBJ databases">
        <title>Pedobacter chongqingensis sp. nov., isolated from a rottenly hemp rope.</title>
        <authorList>
            <person name="Cai Y."/>
        </authorList>
    </citation>
    <scope>NUCLEOTIDE SEQUENCE [LARGE SCALE GENOMIC DNA]</scope>
    <source>
        <strain evidence="2 3">FJ4-8</strain>
    </source>
</reference>
<dbReference type="EMBL" id="QEAS01000079">
    <property type="protein sequence ID" value="PWG77887.1"/>
    <property type="molecule type" value="Genomic_DNA"/>
</dbReference>
<comment type="caution">
    <text evidence="2">The sequence shown here is derived from an EMBL/GenBank/DDBJ whole genome shotgun (WGS) entry which is preliminary data.</text>
</comment>
<evidence type="ECO:0000313" key="2">
    <source>
        <dbReference type="EMBL" id="PWG77887.1"/>
    </source>
</evidence>
<protein>
    <submittedName>
        <fullName evidence="2">Uncharacterized protein</fullName>
    </submittedName>
</protein>
<gene>
    <name evidence="2" type="ORF">DDR33_25140</name>
</gene>
<sequence length="101" mass="11931">RAHEIKVETANWPDYVFTPQFQRRPLAELERFVLENNHLPEIPSAREVNDNGISLGEMNAKLLKKIEELTLYLIDQNKTIQEQNRRLDILTKKMNKMKGKE</sequence>
<feature type="coiled-coil region" evidence="1">
    <location>
        <begin position="73"/>
        <end position="100"/>
    </location>
</feature>